<dbReference type="GO" id="GO:0006298">
    <property type="term" value="P:mismatch repair"/>
    <property type="evidence" value="ECO:0007669"/>
    <property type="project" value="TreeGrafter"/>
</dbReference>
<sequence>MIKTELIKKIKAEKLDLNKIIVIDNASLVLQDFIEETDEVSLTCPKDYYDKIDWEENIDKNFNHYKFSENYTLNYTYYDPKNIIEIEKIKVMDLEGCLSYKLLFNRKEDKKLIKDIDLYLCKLDNYRYERKLKKQGINLIAGVDEVGRGPLVGPVVAACVILPEEFELDGLTDSKKLSEKKREEFYIKIKEQALGIGVGIVDEKRIDELNIYEATKVAMKEAIANCNIKPEHILIDAMPLECGIPTTSIIKGDLKSITISAASVIAKVTRDHMLYDLDKKYPMYDFKKIKVIQPRNTLKQ</sequence>
<evidence type="ECO:0000256" key="10">
    <source>
        <dbReference type="ARBA" id="ARBA00022723"/>
    </source>
</evidence>
<keyword evidence="8" id="KW-0963">Cytoplasm</keyword>
<gene>
    <name evidence="15" type="ORF">OBE_11949</name>
</gene>
<keyword evidence="13" id="KW-0464">Manganese</keyword>
<dbReference type="AlphaFoldDB" id="K1SH16"/>
<organism evidence="15">
    <name type="scientific">human gut metagenome</name>
    <dbReference type="NCBI Taxonomy" id="408170"/>
    <lineage>
        <taxon>unclassified sequences</taxon>
        <taxon>metagenomes</taxon>
        <taxon>organismal metagenomes</taxon>
    </lineage>
</organism>
<dbReference type="Pfam" id="PF01351">
    <property type="entry name" value="RNase_HII"/>
    <property type="match status" value="1"/>
</dbReference>
<comment type="caution">
    <text evidence="15">The sequence shown here is derived from an EMBL/GenBank/DDBJ whole genome shotgun (WGS) entry which is preliminary data.</text>
</comment>
<accession>K1SH16</accession>
<evidence type="ECO:0000256" key="8">
    <source>
        <dbReference type="ARBA" id="ARBA00022490"/>
    </source>
</evidence>
<evidence type="ECO:0000313" key="15">
    <source>
        <dbReference type="EMBL" id="EKC54719.1"/>
    </source>
</evidence>
<dbReference type="NCBIfam" id="NF000595">
    <property type="entry name" value="PRK00015.1-3"/>
    <property type="match status" value="1"/>
</dbReference>
<evidence type="ECO:0000256" key="13">
    <source>
        <dbReference type="ARBA" id="ARBA00023211"/>
    </source>
</evidence>
<comment type="catalytic activity">
    <reaction evidence="1">
        <text>Endonucleolytic cleavage to 5'-phosphomonoester.</text>
        <dbReference type="EC" id="3.1.26.4"/>
    </reaction>
</comment>
<dbReference type="InterPro" id="IPR036397">
    <property type="entry name" value="RNaseH_sf"/>
</dbReference>
<comment type="cofactor">
    <cofactor evidence="2">
        <name>Mn(2+)</name>
        <dbReference type="ChEBI" id="CHEBI:29035"/>
    </cofactor>
</comment>
<evidence type="ECO:0000256" key="5">
    <source>
        <dbReference type="ARBA" id="ARBA00007383"/>
    </source>
</evidence>
<protein>
    <recommendedName>
        <fullName evidence="7">Ribonuclease HII</fullName>
        <ecNumber evidence="6">3.1.26.4</ecNumber>
    </recommendedName>
</protein>
<dbReference type="GO" id="GO:0043137">
    <property type="term" value="P:DNA replication, removal of RNA primer"/>
    <property type="evidence" value="ECO:0007669"/>
    <property type="project" value="TreeGrafter"/>
</dbReference>
<evidence type="ECO:0000256" key="2">
    <source>
        <dbReference type="ARBA" id="ARBA00001936"/>
    </source>
</evidence>
<keyword evidence="11" id="KW-0255">Endonuclease</keyword>
<feature type="domain" description="RNase H type-2" evidence="14">
    <location>
        <begin position="138"/>
        <end position="300"/>
    </location>
</feature>
<dbReference type="InterPro" id="IPR024567">
    <property type="entry name" value="RNase_HII/HIII_dom"/>
</dbReference>
<evidence type="ECO:0000256" key="7">
    <source>
        <dbReference type="ARBA" id="ARBA00019179"/>
    </source>
</evidence>
<keyword evidence="10" id="KW-0479">Metal-binding</keyword>
<comment type="subcellular location">
    <subcellularLocation>
        <location evidence="4">Cytoplasm</location>
    </subcellularLocation>
</comment>
<proteinExistence type="inferred from homology"/>
<dbReference type="InterPro" id="IPR022898">
    <property type="entry name" value="RNase_HII"/>
</dbReference>
<dbReference type="SUPFAM" id="SSF53098">
    <property type="entry name" value="Ribonuclease H-like"/>
    <property type="match status" value="1"/>
</dbReference>
<dbReference type="GO" id="GO:0032299">
    <property type="term" value="C:ribonuclease H2 complex"/>
    <property type="evidence" value="ECO:0007669"/>
    <property type="project" value="TreeGrafter"/>
</dbReference>
<dbReference type="EC" id="3.1.26.4" evidence="6"/>
<keyword evidence="9" id="KW-0540">Nuclease</keyword>
<dbReference type="PANTHER" id="PTHR10954">
    <property type="entry name" value="RIBONUCLEASE H2 SUBUNIT A"/>
    <property type="match status" value="1"/>
</dbReference>
<comment type="cofactor">
    <cofactor evidence="3">
        <name>Mg(2+)</name>
        <dbReference type="ChEBI" id="CHEBI:18420"/>
    </cofactor>
</comment>
<dbReference type="EMBL" id="AJWZ01008227">
    <property type="protein sequence ID" value="EKC54719.1"/>
    <property type="molecule type" value="Genomic_DNA"/>
</dbReference>
<dbReference type="GO" id="GO:0046872">
    <property type="term" value="F:metal ion binding"/>
    <property type="evidence" value="ECO:0007669"/>
    <property type="project" value="UniProtKB-KW"/>
</dbReference>
<evidence type="ECO:0000256" key="9">
    <source>
        <dbReference type="ARBA" id="ARBA00022722"/>
    </source>
</evidence>
<evidence type="ECO:0000256" key="6">
    <source>
        <dbReference type="ARBA" id="ARBA00012180"/>
    </source>
</evidence>
<reference evidence="15" key="1">
    <citation type="journal article" date="2013" name="Environ. Microbiol.">
        <title>Microbiota from the distal guts of lean and obese adolescents exhibit partial functional redundancy besides clear differences in community structure.</title>
        <authorList>
            <person name="Ferrer M."/>
            <person name="Ruiz A."/>
            <person name="Lanza F."/>
            <person name="Haange S.B."/>
            <person name="Oberbach A."/>
            <person name="Till H."/>
            <person name="Bargiela R."/>
            <person name="Campoy C."/>
            <person name="Segura M.T."/>
            <person name="Richter M."/>
            <person name="von Bergen M."/>
            <person name="Seifert J."/>
            <person name="Suarez A."/>
        </authorList>
    </citation>
    <scope>NUCLEOTIDE SEQUENCE</scope>
</reference>
<evidence type="ECO:0000256" key="4">
    <source>
        <dbReference type="ARBA" id="ARBA00004496"/>
    </source>
</evidence>
<evidence type="ECO:0000256" key="12">
    <source>
        <dbReference type="ARBA" id="ARBA00022801"/>
    </source>
</evidence>
<dbReference type="PANTHER" id="PTHR10954:SF18">
    <property type="entry name" value="RIBONUCLEASE HII"/>
    <property type="match status" value="1"/>
</dbReference>
<dbReference type="GO" id="GO:0005737">
    <property type="term" value="C:cytoplasm"/>
    <property type="evidence" value="ECO:0007669"/>
    <property type="project" value="UniProtKB-SubCell"/>
</dbReference>
<evidence type="ECO:0000256" key="11">
    <source>
        <dbReference type="ARBA" id="ARBA00022759"/>
    </source>
</evidence>
<evidence type="ECO:0000256" key="3">
    <source>
        <dbReference type="ARBA" id="ARBA00001946"/>
    </source>
</evidence>
<evidence type="ECO:0000256" key="1">
    <source>
        <dbReference type="ARBA" id="ARBA00000077"/>
    </source>
</evidence>
<dbReference type="InterPro" id="IPR012337">
    <property type="entry name" value="RNaseH-like_sf"/>
</dbReference>
<comment type="similarity">
    <text evidence="5">Belongs to the RNase HII family.</text>
</comment>
<dbReference type="PROSITE" id="PS51975">
    <property type="entry name" value="RNASE_H_2"/>
    <property type="match status" value="1"/>
</dbReference>
<dbReference type="CDD" id="cd07182">
    <property type="entry name" value="RNase_HII_bacteria_HII_like"/>
    <property type="match status" value="1"/>
</dbReference>
<evidence type="ECO:0000259" key="14">
    <source>
        <dbReference type="PROSITE" id="PS51975"/>
    </source>
</evidence>
<name>K1SH16_9ZZZZ</name>
<dbReference type="GO" id="GO:0003723">
    <property type="term" value="F:RNA binding"/>
    <property type="evidence" value="ECO:0007669"/>
    <property type="project" value="InterPro"/>
</dbReference>
<dbReference type="GO" id="GO:0004523">
    <property type="term" value="F:RNA-DNA hybrid ribonuclease activity"/>
    <property type="evidence" value="ECO:0007669"/>
    <property type="project" value="UniProtKB-EC"/>
</dbReference>
<keyword evidence="12 15" id="KW-0378">Hydrolase</keyword>
<dbReference type="Gene3D" id="3.30.420.10">
    <property type="entry name" value="Ribonuclease H-like superfamily/Ribonuclease H"/>
    <property type="match status" value="1"/>
</dbReference>
<dbReference type="InterPro" id="IPR001352">
    <property type="entry name" value="RNase_HII/HIII"/>
</dbReference>
<dbReference type="NCBIfam" id="NF000594">
    <property type="entry name" value="PRK00015.1-1"/>
    <property type="match status" value="1"/>
</dbReference>